<dbReference type="EMBL" id="WJQU01000003">
    <property type="protein sequence ID" value="KAJ6637268.1"/>
    <property type="molecule type" value="Genomic_DNA"/>
</dbReference>
<reference evidence="1" key="1">
    <citation type="submission" date="2022-07" db="EMBL/GenBank/DDBJ databases">
        <authorList>
            <person name="Trinca V."/>
            <person name="Uliana J.V.C."/>
            <person name="Torres T.T."/>
            <person name="Ward R.J."/>
            <person name="Monesi N."/>
        </authorList>
    </citation>
    <scope>NUCLEOTIDE SEQUENCE</scope>
    <source>
        <strain evidence="1">HSMRA1968</strain>
        <tissue evidence="1">Whole embryos</tissue>
    </source>
</reference>
<protein>
    <submittedName>
        <fullName evidence="1">Uncharacterized protein</fullName>
    </submittedName>
</protein>
<gene>
    <name evidence="1" type="ORF">Bhyg_09998</name>
</gene>
<dbReference type="Proteomes" id="UP001151699">
    <property type="component" value="Chromosome X"/>
</dbReference>
<accession>A0A9Q0MSM2</accession>
<proteinExistence type="predicted"/>
<evidence type="ECO:0000313" key="2">
    <source>
        <dbReference type="Proteomes" id="UP001151699"/>
    </source>
</evidence>
<sequence>MIQQNKTPSPCLQTLPCDSNKSFGDCPCTLNMFCSINVILVAADCLSAPTKLKVNSGVRIRIKRCNIMVKYTNMFYNIGDNTKYETGLVVPKMGRNRDVQTLFGPTPSFQQAIHPGGPYNSKSRKMKHELQQIDITSSKNYSGTESLTEFSLKLKKTFLAILFSRIVLDTLFLLFLVKKIKSHQNIRYEHAHNTTPTRVQKRQSSRKKCQNYGNENGCKIMIMRSKGHVYNEVRSLELQNKQVKFQMSAVLTATSAPSVKKKFDFGEMFEFEYGSQDEIHEILQIEASSFFDINFVLQLLSKQKVAGIASAASPGMSVSPKRSLRSDPRKPWHTFQSSAVQCLSLQIILSRRGSSLRFSGRLIRFLIGAPQPLVATSFSHFGHVQSMLILADLLEPNTSTSGAFTNKNWVGSSGSPSNAFIKPVFVKLCTSNTEPSIASSSNDSYK</sequence>
<evidence type="ECO:0000313" key="1">
    <source>
        <dbReference type="EMBL" id="KAJ6637268.1"/>
    </source>
</evidence>
<dbReference type="AlphaFoldDB" id="A0A9Q0MSM2"/>
<name>A0A9Q0MSM2_9DIPT</name>
<comment type="caution">
    <text evidence="1">The sequence shown here is derived from an EMBL/GenBank/DDBJ whole genome shotgun (WGS) entry which is preliminary data.</text>
</comment>
<organism evidence="1 2">
    <name type="scientific">Pseudolycoriella hygida</name>
    <dbReference type="NCBI Taxonomy" id="35572"/>
    <lineage>
        <taxon>Eukaryota</taxon>
        <taxon>Metazoa</taxon>
        <taxon>Ecdysozoa</taxon>
        <taxon>Arthropoda</taxon>
        <taxon>Hexapoda</taxon>
        <taxon>Insecta</taxon>
        <taxon>Pterygota</taxon>
        <taxon>Neoptera</taxon>
        <taxon>Endopterygota</taxon>
        <taxon>Diptera</taxon>
        <taxon>Nematocera</taxon>
        <taxon>Sciaroidea</taxon>
        <taxon>Sciaridae</taxon>
        <taxon>Pseudolycoriella</taxon>
    </lineage>
</organism>
<keyword evidence="2" id="KW-1185">Reference proteome</keyword>